<dbReference type="UniPathway" id="UPA00056">
    <property type="reaction ID" value="UER00093"/>
</dbReference>
<keyword evidence="1 3" id="KW-0808">Transferase</keyword>
<evidence type="ECO:0000313" key="4">
    <source>
        <dbReference type="EMBL" id="SEA24008.1"/>
    </source>
</evidence>
<comment type="similarity">
    <text evidence="3">Belongs to the IspD/TarI cytidylyltransferase family. IspD subfamily.</text>
</comment>
<evidence type="ECO:0000256" key="1">
    <source>
        <dbReference type="ARBA" id="ARBA00022679"/>
    </source>
</evidence>
<protein>
    <recommendedName>
        <fullName evidence="3">2-C-methyl-D-erythritol 4-phosphate cytidylyltransferase</fullName>
        <ecNumber evidence="3">2.7.7.60</ecNumber>
    </recommendedName>
    <alternativeName>
        <fullName evidence="3">4-diphosphocytidyl-2C-methyl-D-erythritol synthase</fullName>
    </alternativeName>
    <alternativeName>
        <fullName evidence="3">MEP cytidylyltransferase</fullName>
        <shortName evidence="3">MCT</shortName>
    </alternativeName>
</protein>
<dbReference type="STRING" id="551991.SAMN05192529_11172"/>
<accession>A0A1H3ZK55</accession>
<comment type="catalytic activity">
    <reaction evidence="3">
        <text>2-C-methyl-D-erythritol 4-phosphate + CTP + H(+) = 4-CDP-2-C-methyl-D-erythritol + diphosphate</text>
        <dbReference type="Rhea" id="RHEA:13429"/>
        <dbReference type="ChEBI" id="CHEBI:15378"/>
        <dbReference type="ChEBI" id="CHEBI:33019"/>
        <dbReference type="ChEBI" id="CHEBI:37563"/>
        <dbReference type="ChEBI" id="CHEBI:57823"/>
        <dbReference type="ChEBI" id="CHEBI:58262"/>
        <dbReference type="EC" id="2.7.7.60"/>
    </reaction>
</comment>
<evidence type="ECO:0000256" key="2">
    <source>
        <dbReference type="ARBA" id="ARBA00022695"/>
    </source>
</evidence>
<dbReference type="Gene3D" id="3.90.550.10">
    <property type="entry name" value="Spore Coat Polysaccharide Biosynthesis Protein SpsA, Chain A"/>
    <property type="match status" value="1"/>
</dbReference>
<dbReference type="NCBIfam" id="TIGR00453">
    <property type="entry name" value="ispD"/>
    <property type="match status" value="1"/>
</dbReference>
<dbReference type="EC" id="2.7.7.60" evidence="3"/>
<dbReference type="FunFam" id="3.90.550.10:FF:000003">
    <property type="entry name" value="2-C-methyl-D-erythritol 4-phosphate cytidylyltransferase"/>
    <property type="match status" value="1"/>
</dbReference>
<dbReference type="SUPFAM" id="SSF53448">
    <property type="entry name" value="Nucleotide-diphospho-sugar transferases"/>
    <property type="match status" value="1"/>
</dbReference>
<dbReference type="GO" id="GO:0050518">
    <property type="term" value="F:2-C-methyl-D-erythritol 4-phosphate cytidylyltransferase activity"/>
    <property type="evidence" value="ECO:0007669"/>
    <property type="project" value="UniProtKB-UniRule"/>
</dbReference>
<dbReference type="GO" id="GO:0019288">
    <property type="term" value="P:isopentenyl diphosphate biosynthetic process, methylerythritol 4-phosphate pathway"/>
    <property type="evidence" value="ECO:0007669"/>
    <property type="project" value="UniProtKB-UniRule"/>
</dbReference>
<dbReference type="PANTHER" id="PTHR32125:SF4">
    <property type="entry name" value="2-C-METHYL-D-ERYTHRITOL 4-PHOSPHATE CYTIDYLYLTRANSFERASE, CHLOROPLASTIC"/>
    <property type="match status" value="1"/>
</dbReference>
<evidence type="ECO:0000313" key="5">
    <source>
        <dbReference type="Proteomes" id="UP000199041"/>
    </source>
</evidence>
<dbReference type="InterPro" id="IPR001228">
    <property type="entry name" value="IspD"/>
</dbReference>
<sequence>MDKIAIIVAAGSGTRMGSDIPKQFLPLKGKAVILHTIEAFIKAVPGIQIRLVLPPSMVAYGQSLIEGMPYQGQVTLINGGNSRFSSVASGLASVPENSLVAIHDGVRCLITPALINRCFEAAQAFGSAIPVTPVTDSLREVSVEGNHPTDAVSKALDRVNIRLVQTPQTFKTSLIQAAFSQQEQPGFTDEASVAEAAGKQVHLVEGDPENIKITRPVDLILAAAILDQRTAQDN</sequence>
<dbReference type="AlphaFoldDB" id="A0A1H3ZK55"/>
<feature type="site" description="Transition state stabilizer" evidence="3">
    <location>
        <position position="15"/>
    </location>
</feature>
<dbReference type="RefSeq" id="WP_091397971.1">
    <property type="nucleotide sequence ID" value="NZ_FNQY01000011.1"/>
</dbReference>
<dbReference type="PANTHER" id="PTHR32125">
    <property type="entry name" value="2-C-METHYL-D-ERYTHRITOL 4-PHOSPHATE CYTIDYLYLTRANSFERASE, CHLOROPLASTIC"/>
    <property type="match status" value="1"/>
</dbReference>
<keyword evidence="2 3" id="KW-0548">Nucleotidyltransferase</keyword>
<dbReference type="Proteomes" id="UP000199041">
    <property type="component" value="Unassembled WGS sequence"/>
</dbReference>
<dbReference type="CDD" id="cd02516">
    <property type="entry name" value="CDP-ME_synthetase"/>
    <property type="match status" value="1"/>
</dbReference>
<dbReference type="NCBIfam" id="NF001186">
    <property type="entry name" value="PRK00155.2-3"/>
    <property type="match status" value="1"/>
</dbReference>
<proteinExistence type="inferred from homology"/>
<reference evidence="4 5" key="1">
    <citation type="submission" date="2016-10" db="EMBL/GenBank/DDBJ databases">
        <authorList>
            <person name="de Groot N.N."/>
        </authorList>
    </citation>
    <scope>NUCLEOTIDE SEQUENCE [LARGE SCALE GENOMIC DNA]</scope>
    <source>
        <strain evidence="4 5">Vu-144</strain>
    </source>
</reference>
<feature type="site" description="Transition state stabilizer" evidence="3">
    <location>
        <position position="22"/>
    </location>
</feature>
<keyword evidence="5" id="KW-1185">Reference proteome</keyword>
<name>A0A1H3ZK55_9BACT</name>
<comment type="pathway">
    <text evidence="3">Isoprenoid biosynthesis; isopentenyl diphosphate biosynthesis via DXP pathway; isopentenyl diphosphate from 1-deoxy-D-xylulose 5-phosphate: step 2/6.</text>
</comment>
<feature type="site" description="Positions MEP for the nucleophilic attack" evidence="3">
    <location>
        <position position="158"/>
    </location>
</feature>
<dbReference type="InterPro" id="IPR050088">
    <property type="entry name" value="IspD/TarI_cytidylyltransf_bact"/>
</dbReference>
<comment type="function">
    <text evidence="3">Catalyzes the formation of 4-diphosphocytidyl-2-C-methyl-D-erythritol from CTP and 2-C-methyl-D-erythritol 4-phosphate (MEP).</text>
</comment>
<dbReference type="InterPro" id="IPR029044">
    <property type="entry name" value="Nucleotide-diphossugar_trans"/>
</dbReference>
<dbReference type="InterPro" id="IPR034683">
    <property type="entry name" value="IspD/TarI"/>
</dbReference>
<dbReference type="EMBL" id="FNQY01000011">
    <property type="protein sequence ID" value="SEA24008.1"/>
    <property type="molecule type" value="Genomic_DNA"/>
</dbReference>
<feature type="site" description="Positions MEP for the nucleophilic attack" evidence="3">
    <location>
        <position position="212"/>
    </location>
</feature>
<organism evidence="4 5">
    <name type="scientific">Arachidicoccus rhizosphaerae</name>
    <dbReference type="NCBI Taxonomy" id="551991"/>
    <lineage>
        <taxon>Bacteria</taxon>
        <taxon>Pseudomonadati</taxon>
        <taxon>Bacteroidota</taxon>
        <taxon>Chitinophagia</taxon>
        <taxon>Chitinophagales</taxon>
        <taxon>Chitinophagaceae</taxon>
        <taxon>Arachidicoccus</taxon>
    </lineage>
</organism>
<gene>
    <name evidence="3" type="primary">ispD</name>
    <name evidence="4" type="ORF">SAMN05192529_11172</name>
</gene>
<keyword evidence="3" id="KW-0414">Isoprene biosynthesis</keyword>
<dbReference type="HAMAP" id="MF_00108">
    <property type="entry name" value="IspD"/>
    <property type="match status" value="1"/>
</dbReference>
<evidence type="ECO:0000256" key="3">
    <source>
        <dbReference type="HAMAP-Rule" id="MF_00108"/>
    </source>
</evidence>
<dbReference type="Pfam" id="PF01128">
    <property type="entry name" value="IspD"/>
    <property type="match status" value="1"/>
</dbReference>
<dbReference type="OrthoDB" id="9806837at2"/>